<comment type="caution">
    <text evidence="1">The sequence shown here is derived from an EMBL/GenBank/DDBJ whole genome shotgun (WGS) entry which is preliminary data.</text>
</comment>
<dbReference type="Proteomes" id="UP000626697">
    <property type="component" value="Unassembled WGS sequence"/>
</dbReference>
<gene>
    <name evidence="1" type="ORF">HNP81_003669</name>
</gene>
<dbReference type="EMBL" id="JACJHX010000013">
    <property type="protein sequence ID" value="MBA9028349.1"/>
    <property type="molecule type" value="Genomic_DNA"/>
</dbReference>
<sequence length="137" mass="16185">MYLTVCEGIENVYYSKQKLITHREVNTGLQDLIKPTNEWKKRMADGDDIFTLKNIEATNKVLDSFINNFKKLGVKPKKGEILENVKEVVIQLNELNDKYSYFIETMEREELYEFITEADRIAGLKVEGDITEEWREW</sequence>
<proteinExistence type="predicted"/>
<name>A0ABR6CTJ9_9BACI</name>
<accession>A0ABR6CTJ9</accession>
<keyword evidence="2" id="KW-1185">Reference proteome</keyword>
<protein>
    <submittedName>
        <fullName evidence="1">Uncharacterized protein</fullName>
    </submittedName>
</protein>
<evidence type="ECO:0000313" key="1">
    <source>
        <dbReference type="EMBL" id="MBA9028349.1"/>
    </source>
</evidence>
<organism evidence="1 2">
    <name type="scientific">Peribacillus huizhouensis</name>
    <dbReference type="NCBI Taxonomy" id="1501239"/>
    <lineage>
        <taxon>Bacteria</taxon>
        <taxon>Bacillati</taxon>
        <taxon>Bacillota</taxon>
        <taxon>Bacilli</taxon>
        <taxon>Bacillales</taxon>
        <taxon>Bacillaceae</taxon>
        <taxon>Peribacillus</taxon>
    </lineage>
</organism>
<reference evidence="1 2" key="1">
    <citation type="submission" date="2020-08" db="EMBL/GenBank/DDBJ databases">
        <title>Genomic Encyclopedia of Type Strains, Phase IV (KMG-IV): sequencing the most valuable type-strain genomes for metagenomic binning, comparative biology and taxonomic classification.</title>
        <authorList>
            <person name="Goeker M."/>
        </authorList>
    </citation>
    <scope>NUCLEOTIDE SEQUENCE [LARGE SCALE GENOMIC DNA]</scope>
    <source>
        <strain evidence="1 2">DSM 105481</strain>
    </source>
</reference>
<evidence type="ECO:0000313" key="2">
    <source>
        <dbReference type="Proteomes" id="UP000626697"/>
    </source>
</evidence>